<organism evidence="1">
    <name type="scientific">marine sediment metagenome</name>
    <dbReference type="NCBI Taxonomy" id="412755"/>
    <lineage>
        <taxon>unclassified sequences</taxon>
        <taxon>metagenomes</taxon>
        <taxon>ecological metagenomes</taxon>
    </lineage>
</organism>
<name>X0S133_9ZZZZ</name>
<gene>
    <name evidence="1" type="ORF">S01H1_12670</name>
</gene>
<proteinExistence type="predicted"/>
<evidence type="ECO:0000313" key="1">
    <source>
        <dbReference type="EMBL" id="GAF69667.1"/>
    </source>
</evidence>
<dbReference type="EMBL" id="BARS01006516">
    <property type="protein sequence ID" value="GAF69667.1"/>
    <property type="molecule type" value="Genomic_DNA"/>
</dbReference>
<reference evidence="1" key="1">
    <citation type="journal article" date="2014" name="Front. Microbiol.">
        <title>High frequency of phylogenetically diverse reductive dehalogenase-homologous genes in deep subseafloor sedimentary metagenomes.</title>
        <authorList>
            <person name="Kawai M."/>
            <person name="Futagami T."/>
            <person name="Toyoda A."/>
            <person name="Takaki Y."/>
            <person name="Nishi S."/>
            <person name="Hori S."/>
            <person name="Arai W."/>
            <person name="Tsubouchi T."/>
            <person name="Morono Y."/>
            <person name="Uchiyama I."/>
            <person name="Ito T."/>
            <person name="Fujiyama A."/>
            <person name="Inagaki F."/>
            <person name="Takami H."/>
        </authorList>
    </citation>
    <scope>NUCLEOTIDE SEQUENCE</scope>
    <source>
        <strain evidence="1">Expedition CK06-06</strain>
    </source>
</reference>
<feature type="non-terminal residue" evidence="1">
    <location>
        <position position="47"/>
    </location>
</feature>
<accession>X0S133</accession>
<comment type="caution">
    <text evidence="1">The sequence shown here is derived from an EMBL/GenBank/DDBJ whole genome shotgun (WGS) entry which is preliminary data.</text>
</comment>
<protein>
    <submittedName>
        <fullName evidence="1">Uncharacterized protein</fullName>
    </submittedName>
</protein>
<sequence length="47" mass="5381">MDKNKSARARIRASWAGRMLDKLNAGEQFPDSYSYPVQVWKLGGLMH</sequence>
<dbReference type="AlphaFoldDB" id="X0S133"/>